<dbReference type="EC" id="1.13.11.11" evidence="1"/>
<dbReference type="InterPro" id="IPR037217">
    <property type="entry name" value="Trp/Indoleamine_2_3_dOase-like"/>
</dbReference>
<organism evidence="2 3">
    <name type="scientific">Lipingzhangella rawalii</name>
    <dbReference type="NCBI Taxonomy" id="2055835"/>
    <lineage>
        <taxon>Bacteria</taxon>
        <taxon>Bacillati</taxon>
        <taxon>Actinomycetota</taxon>
        <taxon>Actinomycetes</taxon>
        <taxon>Streptosporangiales</taxon>
        <taxon>Nocardiopsidaceae</taxon>
        <taxon>Lipingzhangella</taxon>
    </lineage>
</organism>
<keyword evidence="1" id="KW-0479">Metal-binding</keyword>
<evidence type="ECO:0000256" key="1">
    <source>
        <dbReference type="HAMAP-Rule" id="MF_01972"/>
    </source>
</evidence>
<comment type="subunit">
    <text evidence="1">Homotetramer.</text>
</comment>
<sequence length="277" mass="31652">MPSTTTPQNTDGPCLSFDTAAPYVQYGHIDTLHALQQPRTTHPSERDFILTTQIMELLFHTIIHRWEHARTALENDDPRTALTWLKRATHAQDVLVESWQLLADLKPTEFAQFRDHLGPASGFQSYTYRHMEFLLGNKSTAVLTTHTATPHIHHQLHQALHQPSLYDAALRLLARRGLPVPSHATQRDWSQPHQPDPQVEQAWIQVYRGHDPEALDLAETLLDTAERHTRWRHRHLHAVKRVLGAKPGTGGSSGLHWLEQAAQQDVFTELWSLRSTL</sequence>
<dbReference type="SUPFAM" id="SSF140959">
    <property type="entry name" value="Indolic compounds 2,3-dioxygenase-like"/>
    <property type="match status" value="1"/>
</dbReference>
<dbReference type="PANTHER" id="PTHR10138">
    <property type="entry name" value="TRYPTOPHAN 2,3-DIOXYGENASE"/>
    <property type="match status" value="1"/>
</dbReference>
<comment type="pathway">
    <text evidence="1">Amino-acid degradation; L-tryptophan degradation via kynurenine pathway; L-kynurenine from L-tryptophan: step 1/2.</text>
</comment>
<comment type="caution">
    <text evidence="1">Lacks conserved residue(s) required for the propagation of feature annotation.</text>
</comment>
<dbReference type="Proteomes" id="UP001250214">
    <property type="component" value="Unassembled WGS sequence"/>
</dbReference>
<keyword evidence="3" id="KW-1185">Reference proteome</keyword>
<keyword evidence="1" id="KW-0349">Heme</keyword>
<reference evidence="3" key="1">
    <citation type="submission" date="2023-07" db="EMBL/GenBank/DDBJ databases">
        <title>Novel species in the genus Lipingzhangella isolated from Sambhar Salt Lake.</title>
        <authorList>
            <person name="Jiya N."/>
            <person name="Kajale S."/>
            <person name="Sharma A."/>
        </authorList>
    </citation>
    <scope>NUCLEOTIDE SEQUENCE [LARGE SCALE GENOMIC DNA]</scope>
    <source>
        <strain evidence="3">LS1_29</strain>
    </source>
</reference>
<dbReference type="RefSeq" id="WP_310910648.1">
    <property type="nucleotide sequence ID" value="NZ_JAVLVT010000001.1"/>
</dbReference>
<dbReference type="Gene3D" id="1.20.58.480">
    <property type="match status" value="1"/>
</dbReference>
<comment type="function">
    <text evidence="1">Heme-dependent dioxygenase that catalyzes the oxidative cleavage of the L-tryptophan (L-Trp) pyrrole ring and converts L-tryptophan to N-formyl-L-kynurenine. Catalyzes the oxidative cleavage of the indole moiety.</text>
</comment>
<accession>A0ABU2H1F3</accession>
<gene>
    <name evidence="1" type="primary">kynA</name>
    <name evidence="2" type="ORF">RIF23_02370</name>
</gene>
<evidence type="ECO:0000313" key="3">
    <source>
        <dbReference type="Proteomes" id="UP001250214"/>
    </source>
</evidence>
<proteinExistence type="inferred from homology"/>
<keyword evidence="1" id="KW-0823">Tryptophan catabolism</keyword>
<feature type="binding site" evidence="1">
    <location>
        <position position="249"/>
    </location>
    <ligand>
        <name>substrate</name>
    </ligand>
</feature>
<keyword evidence="1" id="KW-0560">Oxidoreductase</keyword>
<keyword evidence="1" id="KW-0223">Dioxygenase</keyword>
<evidence type="ECO:0000313" key="2">
    <source>
        <dbReference type="EMBL" id="MDS1269137.1"/>
    </source>
</evidence>
<name>A0ABU2H1F3_9ACTN</name>
<dbReference type="InterPro" id="IPR004981">
    <property type="entry name" value="Trp_2_3_dOase"/>
</dbReference>
<feature type="binding site" description="axial binding residue" evidence="1">
    <location>
        <position position="235"/>
    </location>
    <ligand>
        <name>heme</name>
        <dbReference type="ChEBI" id="CHEBI:30413"/>
    </ligand>
    <ligandPart>
        <name>Fe</name>
        <dbReference type="ChEBI" id="CHEBI:18248"/>
    </ligandPart>
</feature>
<feature type="binding site" evidence="1">
    <location>
        <position position="114"/>
    </location>
    <ligand>
        <name>substrate</name>
    </ligand>
</feature>
<comment type="catalytic activity">
    <reaction evidence="1">
        <text>L-tryptophan + O2 = N-formyl-L-kynurenine</text>
        <dbReference type="Rhea" id="RHEA:24536"/>
        <dbReference type="ChEBI" id="CHEBI:15379"/>
        <dbReference type="ChEBI" id="CHEBI:57912"/>
        <dbReference type="ChEBI" id="CHEBI:58629"/>
        <dbReference type="EC" id="1.13.11.11"/>
    </reaction>
</comment>
<dbReference type="HAMAP" id="MF_01972">
    <property type="entry name" value="T23O"/>
    <property type="match status" value="1"/>
</dbReference>
<comment type="cofactor">
    <cofactor evidence="1">
        <name>heme</name>
        <dbReference type="ChEBI" id="CHEBI:30413"/>
    </cofactor>
    <text evidence="1">Binds 1 heme group per subunit.</text>
</comment>
<comment type="similarity">
    <text evidence="1">Belongs to the tryptophan 2,3-dioxygenase family.</text>
</comment>
<keyword evidence="1" id="KW-0408">Iron</keyword>
<dbReference type="Pfam" id="PF03301">
    <property type="entry name" value="Trp_dioxygenase"/>
    <property type="match status" value="1"/>
</dbReference>
<dbReference type="PANTHER" id="PTHR10138:SF0">
    <property type="entry name" value="TRYPTOPHAN 2,3-DIOXYGENASE"/>
    <property type="match status" value="1"/>
</dbReference>
<protein>
    <recommendedName>
        <fullName evidence="1">Tryptophan 2,3-dioxygenase</fullName>
        <shortName evidence="1">TDO</shortName>
        <ecNumber evidence="1">1.13.11.11</ecNumber>
    </recommendedName>
    <alternativeName>
        <fullName evidence="1">Tryptamin 2,3-dioxygenase</fullName>
    </alternativeName>
    <alternativeName>
        <fullName evidence="1">Tryptophan oxygenase</fullName>
        <shortName evidence="1">TO</shortName>
        <shortName evidence="1">TRPO</shortName>
    </alternativeName>
    <alternativeName>
        <fullName evidence="1">Tryptophan pyrrolase</fullName>
    </alternativeName>
    <alternativeName>
        <fullName evidence="1">Tryptophanase</fullName>
    </alternativeName>
</protein>
<dbReference type="EMBL" id="JAVLVT010000001">
    <property type="protein sequence ID" value="MDS1269137.1"/>
    <property type="molecule type" value="Genomic_DNA"/>
</dbReference>
<comment type="caution">
    <text evidence="2">The sequence shown here is derived from an EMBL/GenBank/DDBJ whole genome shotgun (WGS) entry which is preliminary data.</text>
</comment>